<dbReference type="GeneID" id="40066477"/>
<feature type="transmembrane region" description="Helical" evidence="1">
    <location>
        <begin position="6"/>
        <end position="26"/>
    </location>
</feature>
<keyword evidence="1" id="KW-0812">Transmembrane</keyword>
<keyword evidence="1" id="KW-0472">Membrane</keyword>
<protein>
    <submittedName>
        <fullName evidence="2">Uncharacterized protein</fullName>
    </submittedName>
</protein>
<keyword evidence="3" id="KW-1185">Reference proteome</keyword>
<name>G1DB11_9CAUD</name>
<keyword evidence="1" id="KW-1133">Transmembrane helix</keyword>
<evidence type="ECO:0000313" key="2">
    <source>
        <dbReference type="EMBL" id="AEJ92252.1"/>
    </source>
</evidence>
<dbReference type="KEGG" id="vg:40066477"/>
<gene>
    <name evidence="2" type="primary">223</name>
    <name evidence="2" type="ORF">OPTIMUS_223</name>
</gene>
<evidence type="ECO:0000313" key="3">
    <source>
        <dbReference type="Proteomes" id="UP000008428"/>
    </source>
</evidence>
<organism evidence="2 3">
    <name type="scientific">Mycobacterium phage Optimus</name>
    <dbReference type="NCBI Taxonomy" id="2922218"/>
    <lineage>
        <taxon>Viruses</taxon>
        <taxon>Duplodnaviria</taxon>
        <taxon>Heunggongvirae</taxon>
        <taxon>Uroviricota</taxon>
        <taxon>Caudoviricetes</taxon>
        <taxon>Omegavirus</taxon>
        <taxon>Omegavirus optimus</taxon>
    </lineage>
</organism>
<sequence>MSITAIYLLISVIPIGWVIAGIGITYH</sequence>
<dbReference type="RefSeq" id="YP_009591078.1">
    <property type="nucleotide sequence ID" value="NC_041844.1"/>
</dbReference>
<proteinExistence type="predicted"/>
<reference evidence="2 3" key="1">
    <citation type="journal article" date="2012" name="J. Virol.">
        <title>Complete Genome Sequences of 138 Mycobacteriophages.</title>
        <authorList>
            <consortium name="the Science Education Alliance Phage Hunters Advancing Genomics and Evolutionary Science Program"/>
            <consortium name="the KwaZulu-Natal Research Institute for Tuberculosis and HIV Mycobacterial Genetics Course Students"/>
            <consortium name="the Phage Hunters Integrating Research and Education Program"/>
            <person name="Hatfull G.F."/>
        </authorList>
    </citation>
    <scope>NUCLEOTIDE SEQUENCE [LARGE SCALE GENOMIC DNA]</scope>
</reference>
<dbReference type="EMBL" id="JF957059">
    <property type="protein sequence ID" value="AEJ92252.1"/>
    <property type="molecule type" value="Genomic_DNA"/>
</dbReference>
<accession>G1DB11</accession>
<dbReference type="Proteomes" id="UP000008428">
    <property type="component" value="Segment"/>
</dbReference>
<evidence type="ECO:0000256" key="1">
    <source>
        <dbReference type="SAM" id="Phobius"/>
    </source>
</evidence>